<protein>
    <submittedName>
        <fullName evidence="1">Uncharacterized protein</fullName>
    </submittedName>
</protein>
<evidence type="ECO:0000313" key="2">
    <source>
        <dbReference type="Proteomes" id="UP001497700"/>
    </source>
</evidence>
<name>A0ACB9YL78_9PEZI</name>
<sequence length="665" mass="74838">MDYHNPQSSLRTYNHNVGAAGRDDIGKLVILCEFLDSLGTDLNVLDDTVVTTPELPFSIPTLRHDQVIGSHQDVPWNASRVNGSPNPVDRLCQSQWDLSWWLVRKINTYRLALQRCDDLRPWARAYERTKDIINDGLHALGDISQKRVPNQFNNILCAMIVQQAIYVFAQKRNLFRDVNESAFSTWRGMIPEATEANQKILDAVFERLTSWEGSSSGDTPPSWPSDPSFSGVGSIFPTHPLSYPMTVDNNSVHDPPQHGPLSPSASFNPPAGDYSIPPYMSQAPTFDNYVYNFGVLGHAPNSNNSFFFDEPNQYATMQRQPPSSSLRDVYRSSQQSTYPSFETRMNPGVLHHSNPFRVFMEFMNGFKDCGNLLPLFSYDSYPGSNGRPHSNGRSSEVLFYMNAKSSFFGPLRNSMSQFPHDPVARAIVSITLSLVSRGELHSFTDTADYMIHLSKHLLPSLESCASFARVVLDTCSSASASYDLPRIFARQPRRDQNQNIGQRVEAIVRDWTGAYHPTYLLQQQGLNPRGNRNLRRKSVPRASSKQPTLFTSDSSRSNGQSYLHTGTDRSTALTTNTSPSVSSTVQCPSCDKSFTGKHASSHLSRHKRNHREGEINIPCPGDTSCEKVFHHTRTDNIRTHCRNVHHLELPKDKKFWAEIFAPFKS</sequence>
<evidence type="ECO:0000313" key="1">
    <source>
        <dbReference type="EMBL" id="KAI4859708.1"/>
    </source>
</evidence>
<gene>
    <name evidence="1" type="ORF">F4820DRAFT_142374</name>
</gene>
<keyword evidence="2" id="KW-1185">Reference proteome</keyword>
<comment type="caution">
    <text evidence="1">The sequence shown here is derived from an EMBL/GenBank/DDBJ whole genome shotgun (WGS) entry which is preliminary data.</text>
</comment>
<organism evidence="1 2">
    <name type="scientific">Hypoxylon rubiginosum</name>
    <dbReference type="NCBI Taxonomy" id="110542"/>
    <lineage>
        <taxon>Eukaryota</taxon>
        <taxon>Fungi</taxon>
        <taxon>Dikarya</taxon>
        <taxon>Ascomycota</taxon>
        <taxon>Pezizomycotina</taxon>
        <taxon>Sordariomycetes</taxon>
        <taxon>Xylariomycetidae</taxon>
        <taxon>Xylariales</taxon>
        <taxon>Hypoxylaceae</taxon>
        <taxon>Hypoxylon</taxon>
    </lineage>
</organism>
<dbReference type="Proteomes" id="UP001497700">
    <property type="component" value="Unassembled WGS sequence"/>
</dbReference>
<proteinExistence type="predicted"/>
<accession>A0ACB9YL78</accession>
<reference evidence="1 2" key="1">
    <citation type="journal article" date="2022" name="New Phytol.">
        <title>Ecological generalism drives hyperdiversity of secondary metabolite gene clusters in xylarialean endophytes.</title>
        <authorList>
            <person name="Franco M.E.E."/>
            <person name="Wisecaver J.H."/>
            <person name="Arnold A.E."/>
            <person name="Ju Y.M."/>
            <person name="Slot J.C."/>
            <person name="Ahrendt S."/>
            <person name="Moore L.P."/>
            <person name="Eastman K.E."/>
            <person name="Scott K."/>
            <person name="Konkel Z."/>
            <person name="Mondo S.J."/>
            <person name="Kuo A."/>
            <person name="Hayes R.D."/>
            <person name="Haridas S."/>
            <person name="Andreopoulos B."/>
            <person name="Riley R."/>
            <person name="LaButti K."/>
            <person name="Pangilinan J."/>
            <person name="Lipzen A."/>
            <person name="Amirebrahimi M."/>
            <person name="Yan J."/>
            <person name="Adam C."/>
            <person name="Keymanesh K."/>
            <person name="Ng V."/>
            <person name="Louie K."/>
            <person name="Northen T."/>
            <person name="Drula E."/>
            <person name="Henrissat B."/>
            <person name="Hsieh H.M."/>
            <person name="Youens-Clark K."/>
            <person name="Lutzoni F."/>
            <person name="Miadlikowska J."/>
            <person name="Eastwood D.C."/>
            <person name="Hamelin R.C."/>
            <person name="Grigoriev I.V."/>
            <person name="U'Ren J.M."/>
        </authorList>
    </citation>
    <scope>NUCLEOTIDE SEQUENCE [LARGE SCALE GENOMIC DNA]</scope>
    <source>
        <strain evidence="1 2">CBS 119005</strain>
    </source>
</reference>
<dbReference type="EMBL" id="MU393617">
    <property type="protein sequence ID" value="KAI4859708.1"/>
    <property type="molecule type" value="Genomic_DNA"/>
</dbReference>